<dbReference type="EMBL" id="QRYW01000007">
    <property type="protein sequence ID" value="RGV29087.1"/>
    <property type="molecule type" value="Genomic_DNA"/>
</dbReference>
<evidence type="ECO:0000313" key="2">
    <source>
        <dbReference type="Proteomes" id="UP000283426"/>
    </source>
</evidence>
<reference evidence="1 2" key="1">
    <citation type="submission" date="2018-08" db="EMBL/GenBank/DDBJ databases">
        <title>A genome reference for cultivated species of the human gut microbiota.</title>
        <authorList>
            <person name="Zou Y."/>
            <person name="Xue W."/>
            <person name="Luo G."/>
        </authorList>
    </citation>
    <scope>NUCLEOTIDE SEQUENCE [LARGE SCALE GENOMIC DNA]</scope>
    <source>
        <strain evidence="1 2">AF14-6AC</strain>
    </source>
</reference>
<organism evidence="1 2">
    <name type="scientific">Odoribacter splanchnicus</name>
    <dbReference type="NCBI Taxonomy" id="28118"/>
    <lineage>
        <taxon>Bacteria</taxon>
        <taxon>Pseudomonadati</taxon>
        <taxon>Bacteroidota</taxon>
        <taxon>Bacteroidia</taxon>
        <taxon>Bacteroidales</taxon>
        <taxon>Odoribacteraceae</taxon>
        <taxon>Odoribacter</taxon>
    </lineage>
</organism>
<gene>
    <name evidence="1" type="ORF">DWW24_04315</name>
</gene>
<accession>A0A412WPK0</accession>
<evidence type="ECO:0000313" key="1">
    <source>
        <dbReference type="EMBL" id="RGV29087.1"/>
    </source>
</evidence>
<dbReference type="Proteomes" id="UP000283426">
    <property type="component" value="Unassembled WGS sequence"/>
</dbReference>
<protein>
    <submittedName>
        <fullName evidence="1">Uncharacterized protein</fullName>
    </submittedName>
</protein>
<sequence>MNNRFIRLEEGLCSKEVNDLQSLFELRERYYAFANDLSEGKYKKKFDKCIRRLGNILVINDLLINNK</sequence>
<comment type="caution">
    <text evidence="1">The sequence shown here is derived from an EMBL/GenBank/DDBJ whole genome shotgun (WGS) entry which is preliminary data.</text>
</comment>
<dbReference type="AlphaFoldDB" id="A0A412WPK0"/>
<name>A0A412WPK0_9BACT</name>
<proteinExistence type="predicted"/>